<proteinExistence type="predicted"/>
<keyword evidence="1" id="KW-0175">Coiled coil</keyword>
<accession>A0ABQ9JCM5</accession>
<dbReference type="Proteomes" id="UP001162164">
    <property type="component" value="Unassembled WGS sequence"/>
</dbReference>
<reference evidence="2" key="1">
    <citation type="journal article" date="2023" name="Insect Mol. Biol.">
        <title>Genome sequencing provides insights into the evolution of gene families encoding plant cell wall-degrading enzymes in longhorned beetles.</title>
        <authorList>
            <person name="Shin N.R."/>
            <person name="Okamura Y."/>
            <person name="Kirsch R."/>
            <person name="Pauchet Y."/>
        </authorList>
    </citation>
    <scope>NUCLEOTIDE SEQUENCE</scope>
    <source>
        <strain evidence="2">MMC_N1</strain>
    </source>
</reference>
<evidence type="ECO:0000313" key="2">
    <source>
        <dbReference type="EMBL" id="KAJ8975383.1"/>
    </source>
</evidence>
<gene>
    <name evidence="2" type="ORF">NQ317_008598</name>
</gene>
<dbReference type="EMBL" id="JAPWTJ010000832">
    <property type="protein sequence ID" value="KAJ8975383.1"/>
    <property type="molecule type" value="Genomic_DNA"/>
</dbReference>
<name>A0ABQ9JCM5_9CUCU</name>
<keyword evidence="3" id="KW-1185">Reference proteome</keyword>
<comment type="caution">
    <text evidence="2">The sequence shown here is derived from an EMBL/GenBank/DDBJ whole genome shotgun (WGS) entry which is preliminary data.</text>
</comment>
<organism evidence="2 3">
    <name type="scientific">Molorchus minor</name>
    <dbReference type="NCBI Taxonomy" id="1323400"/>
    <lineage>
        <taxon>Eukaryota</taxon>
        <taxon>Metazoa</taxon>
        <taxon>Ecdysozoa</taxon>
        <taxon>Arthropoda</taxon>
        <taxon>Hexapoda</taxon>
        <taxon>Insecta</taxon>
        <taxon>Pterygota</taxon>
        <taxon>Neoptera</taxon>
        <taxon>Endopterygota</taxon>
        <taxon>Coleoptera</taxon>
        <taxon>Polyphaga</taxon>
        <taxon>Cucujiformia</taxon>
        <taxon>Chrysomeloidea</taxon>
        <taxon>Cerambycidae</taxon>
        <taxon>Lamiinae</taxon>
        <taxon>Monochamini</taxon>
        <taxon>Molorchus</taxon>
    </lineage>
</organism>
<feature type="non-terminal residue" evidence="2">
    <location>
        <position position="1"/>
    </location>
</feature>
<protein>
    <submittedName>
        <fullName evidence="2">Uncharacterized protein</fullName>
    </submittedName>
</protein>
<sequence>LPTQICAPKCKIIDFILLSDIKKLEIQKIQLANEMKELDHLLQRYRNSNKCDKKQQAAIVYLQKQIEQQRSEWEAQKENLYMERENAVSAAKFATQKLLDTVADFQTQVNTQRKVQIMLTRLLHEKEEELKSIKSKMSSINSITSETDTVNEIYKRNNRFNTSNPTTTSATSFHSICSNCSTLKSSLNYDKIDLRQLFKIITQTEEPIRDVSVQF</sequence>
<evidence type="ECO:0000313" key="3">
    <source>
        <dbReference type="Proteomes" id="UP001162164"/>
    </source>
</evidence>
<feature type="coiled-coil region" evidence="1">
    <location>
        <begin position="21"/>
        <end position="83"/>
    </location>
</feature>
<evidence type="ECO:0000256" key="1">
    <source>
        <dbReference type="SAM" id="Coils"/>
    </source>
</evidence>